<dbReference type="PANTHER" id="PTHR10404:SF46">
    <property type="entry name" value="VACUOLAR PROTEIN SORTING-ASSOCIATED PROTEIN 70"/>
    <property type="match status" value="1"/>
</dbReference>
<dbReference type="SUPFAM" id="SSF47672">
    <property type="entry name" value="Transferrin receptor-like dimerisation domain"/>
    <property type="match status" value="1"/>
</dbReference>
<feature type="domain" description="PA" evidence="3">
    <location>
        <begin position="153"/>
        <end position="216"/>
    </location>
</feature>
<dbReference type="Gene3D" id="3.50.30.30">
    <property type="match status" value="1"/>
</dbReference>
<evidence type="ECO:0000259" key="4">
    <source>
        <dbReference type="Pfam" id="PF04253"/>
    </source>
</evidence>
<dbReference type="SUPFAM" id="SSF53187">
    <property type="entry name" value="Zn-dependent exopeptidases"/>
    <property type="match status" value="1"/>
</dbReference>
<dbReference type="InterPro" id="IPR036757">
    <property type="entry name" value="TFR-like_dimer_dom_sf"/>
</dbReference>
<dbReference type="FunFam" id="3.40.630.10:FF:000101">
    <property type="entry name" value="N-acetylated alpha-linked acidic dipeptidase like 1"/>
    <property type="match status" value="1"/>
</dbReference>
<feature type="domain" description="Peptidase M28" evidence="5">
    <location>
        <begin position="332"/>
        <end position="537"/>
    </location>
</feature>
<feature type="region of interest" description="Disordered" evidence="2">
    <location>
        <begin position="472"/>
        <end position="491"/>
    </location>
</feature>
<organism evidence="6">
    <name type="scientific">marine metagenome</name>
    <dbReference type="NCBI Taxonomy" id="408172"/>
    <lineage>
        <taxon>unclassified sequences</taxon>
        <taxon>metagenomes</taxon>
        <taxon>ecological metagenomes</taxon>
    </lineage>
</organism>
<comment type="similarity">
    <text evidence="1">Belongs to the peptidase M28 family. M28B subfamily.</text>
</comment>
<dbReference type="InterPro" id="IPR003137">
    <property type="entry name" value="PA_domain"/>
</dbReference>
<gene>
    <name evidence="6" type="ORF">METZ01_LOCUS74797</name>
</gene>
<dbReference type="InterPro" id="IPR046450">
    <property type="entry name" value="PA_dom_sf"/>
</dbReference>
<dbReference type="InterPro" id="IPR007365">
    <property type="entry name" value="TFR-like_dimer_dom"/>
</dbReference>
<evidence type="ECO:0000259" key="5">
    <source>
        <dbReference type="Pfam" id="PF04389"/>
    </source>
</evidence>
<proteinExistence type="inferred from homology"/>
<dbReference type="CDD" id="cd02121">
    <property type="entry name" value="PA_GCPII_like"/>
    <property type="match status" value="1"/>
</dbReference>
<dbReference type="Gene3D" id="3.40.630.10">
    <property type="entry name" value="Zn peptidases"/>
    <property type="match status" value="1"/>
</dbReference>
<dbReference type="PANTHER" id="PTHR10404">
    <property type="entry name" value="N-ACETYLATED-ALPHA-LINKED ACIDIC DIPEPTIDASE"/>
    <property type="match status" value="1"/>
</dbReference>
<dbReference type="EMBL" id="UINC01005535">
    <property type="protein sequence ID" value="SVA21943.1"/>
    <property type="molecule type" value="Genomic_DNA"/>
</dbReference>
<dbReference type="SUPFAM" id="SSF52025">
    <property type="entry name" value="PA domain"/>
    <property type="match status" value="1"/>
</dbReference>
<feature type="domain" description="Transferrin receptor-like dimerisation" evidence="4">
    <location>
        <begin position="631"/>
        <end position="735"/>
    </location>
</feature>
<dbReference type="Gene3D" id="1.20.930.40">
    <property type="entry name" value="Transferrin receptor-like, dimerisation domain"/>
    <property type="match status" value="1"/>
</dbReference>
<evidence type="ECO:0000256" key="1">
    <source>
        <dbReference type="ARBA" id="ARBA00005634"/>
    </source>
</evidence>
<evidence type="ECO:0008006" key="7">
    <source>
        <dbReference type="Google" id="ProtNLM"/>
    </source>
</evidence>
<dbReference type="Pfam" id="PF04389">
    <property type="entry name" value="Peptidase_M28"/>
    <property type="match status" value="1"/>
</dbReference>
<sequence>MRLFLSVFLFPLVFTISFLGSFALADGQLLGFDETTSTIQHRLETEFDSYIDRAEMDEWLREFSSEAHHVGSPKGKKNADALAALFRSWNYAVEIAEYQILFPEPLTRELELLYPYQFTASLTEDSLEEDPSTSVIDNLLPPYNAFSIDGEAEGELVFVNYGTPADYEILERYGISVAGKIAISKYGGSWRGIKPKLAGEKGAIATIIYSDPGDDGYGPGDVYPEGPFKNDSGVQRGSVMDMPTYPGDVLTPGIGATADARRLPKEEAPTITQIPVLPISYRDALPLLEAMGGAVVPNEWRGGLPITYHLGPGPGRIRLKLEFDWKMVTAYNVIARLEGSQYPDEWIIRGNHHDGWNHGAADPISGLIALLSEAKAMSRLASDGVGPARTVIYAAWDAEEPGLIGSTEWAEHHAAELQEHAVAYLNTDGNGRGFVNIGGSHVLERFFNEVIADIDDPQTGVSVKERRRANLSINSSNENTRTEAKNRSDLRISPLGSGSDYTPFLQHLGIASANIGFGGESAGGSYHTMYDTYEHYSKWIDPGLVYGEVLAQVAGHATLRLANAPRLPFEFKGFTDNVSVYISEIETLADNMRTNTEETNQNITDGIYDLILDPTKSFGPPAVQTQVPFFNFAPLKNALARLESAAENYETTIAGGIAATTEENYLLYQTERELIRQEGLNGRPWYKHHIYAPGFYTGYGVKTIPGVREAIEQRQFDEVAEQIDIAAEVLTKMAVKVEELSK</sequence>
<evidence type="ECO:0000256" key="2">
    <source>
        <dbReference type="SAM" id="MobiDB-lite"/>
    </source>
</evidence>
<dbReference type="InterPro" id="IPR039373">
    <property type="entry name" value="Peptidase_M28B"/>
</dbReference>
<name>A0A381U621_9ZZZZ</name>
<dbReference type="Pfam" id="PF04253">
    <property type="entry name" value="TFR_dimer"/>
    <property type="match status" value="1"/>
</dbReference>
<accession>A0A381U621</accession>
<dbReference type="InterPro" id="IPR007484">
    <property type="entry name" value="Peptidase_M28"/>
</dbReference>
<evidence type="ECO:0000259" key="3">
    <source>
        <dbReference type="Pfam" id="PF02225"/>
    </source>
</evidence>
<dbReference type="Pfam" id="PF02225">
    <property type="entry name" value="PA"/>
    <property type="match status" value="1"/>
</dbReference>
<protein>
    <recommendedName>
        <fullName evidence="7">Folate hydrolase</fullName>
    </recommendedName>
</protein>
<dbReference type="AlphaFoldDB" id="A0A381U621"/>
<feature type="compositionally biased region" description="Basic and acidic residues" evidence="2">
    <location>
        <begin position="480"/>
        <end position="490"/>
    </location>
</feature>
<reference evidence="6" key="1">
    <citation type="submission" date="2018-05" db="EMBL/GenBank/DDBJ databases">
        <authorList>
            <person name="Lanie J.A."/>
            <person name="Ng W.-L."/>
            <person name="Kazmierczak K.M."/>
            <person name="Andrzejewski T.M."/>
            <person name="Davidsen T.M."/>
            <person name="Wayne K.J."/>
            <person name="Tettelin H."/>
            <person name="Glass J.I."/>
            <person name="Rusch D."/>
            <person name="Podicherti R."/>
            <person name="Tsui H.-C.T."/>
            <person name="Winkler M.E."/>
        </authorList>
    </citation>
    <scope>NUCLEOTIDE SEQUENCE</scope>
</reference>
<evidence type="ECO:0000313" key="6">
    <source>
        <dbReference type="EMBL" id="SVA21943.1"/>
    </source>
</evidence>